<feature type="non-terminal residue" evidence="1">
    <location>
        <position position="1"/>
    </location>
</feature>
<dbReference type="Proteomes" id="UP001266305">
    <property type="component" value="Unassembled WGS sequence"/>
</dbReference>
<sequence length="51" mass="5391">ALLKVANSLVASSAAFAWFSGEAGCLRSSIYKDFTSLKGTVRDTPSLIVQL</sequence>
<proteinExistence type="predicted"/>
<accession>A0ABQ9UQM5</accession>
<dbReference type="EMBL" id="JASSZA010000011">
    <property type="protein sequence ID" value="KAK2099126.1"/>
    <property type="molecule type" value="Genomic_DNA"/>
</dbReference>
<evidence type="ECO:0000313" key="2">
    <source>
        <dbReference type="Proteomes" id="UP001266305"/>
    </source>
</evidence>
<gene>
    <name evidence="1" type="ORF">P7K49_024577</name>
</gene>
<protein>
    <submittedName>
        <fullName evidence="1">Uncharacterized protein</fullName>
    </submittedName>
</protein>
<comment type="caution">
    <text evidence="1">The sequence shown here is derived from an EMBL/GenBank/DDBJ whole genome shotgun (WGS) entry which is preliminary data.</text>
</comment>
<name>A0ABQ9UQM5_SAGOE</name>
<keyword evidence="2" id="KW-1185">Reference proteome</keyword>
<reference evidence="1 2" key="1">
    <citation type="submission" date="2023-05" db="EMBL/GenBank/DDBJ databases">
        <title>B98-5 Cell Line De Novo Hybrid Assembly: An Optical Mapping Approach.</title>
        <authorList>
            <person name="Kananen K."/>
            <person name="Auerbach J.A."/>
            <person name="Kautto E."/>
            <person name="Blachly J.S."/>
        </authorList>
    </citation>
    <scope>NUCLEOTIDE SEQUENCE [LARGE SCALE GENOMIC DNA]</scope>
    <source>
        <strain evidence="1">B95-8</strain>
        <tissue evidence="1">Cell line</tissue>
    </source>
</reference>
<organism evidence="1 2">
    <name type="scientific">Saguinus oedipus</name>
    <name type="common">Cotton-top tamarin</name>
    <name type="synonym">Oedipomidas oedipus</name>
    <dbReference type="NCBI Taxonomy" id="9490"/>
    <lineage>
        <taxon>Eukaryota</taxon>
        <taxon>Metazoa</taxon>
        <taxon>Chordata</taxon>
        <taxon>Craniata</taxon>
        <taxon>Vertebrata</taxon>
        <taxon>Euteleostomi</taxon>
        <taxon>Mammalia</taxon>
        <taxon>Eutheria</taxon>
        <taxon>Euarchontoglires</taxon>
        <taxon>Primates</taxon>
        <taxon>Haplorrhini</taxon>
        <taxon>Platyrrhini</taxon>
        <taxon>Cebidae</taxon>
        <taxon>Callitrichinae</taxon>
        <taxon>Saguinus</taxon>
    </lineage>
</organism>
<evidence type="ECO:0000313" key="1">
    <source>
        <dbReference type="EMBL" id="KAK2099126.1"/>
    </source>
</evidence>